<sequence length="154" mass="18004">MLEKLPHHKRIVHSLAPSTEDPEIFAAIFTYYPEGDVRYWMRRRYEKKSVPEMIIWRFFVQMAQALAFIHGDISADRKKPGMMLHRDIKPDNILVAYNGNKYPSFKLIDFQLADVLEKEMPEKSNFLGTYSWQPPENPKINTKAADIWSMGASL</sequence>
<dbReference type="InterPro" id="IPR000719">
    <property type="entry name" value="Prot_kinase_dom"/>
</dbReference>
<protein>
    <recommendedName>
        <fullName evidence="1">non-specific serine/threonine protein kinase</fullName>
        <ecNumber evidence="1">2.7.11.1</ecNumber>
    </recommendedName>
</protein>
<dbReference type="Pfam" id="PF00069">
    <property type="entry name" value="Pkinase"/>
    <property type="match status" value="1"/>
</dbReference>
<reference evidence="7" key="1">
    <citation type="submission" date="2019-04" db="EMBL/GenBank/DDBJ databases">
        <title>Sequencing of skin fungus with MAO and IRED activity.</title>
        <authorList>
            <person name="Marsaioli A.J."/>
            <person name="Bonatto J.M.C."/>
            <person name="Reis Junior O."/>
        </authorList>
    </citation>
    <scope>NUCLEOTIDE SEQUENCE</scope>
    <source>
        <strain evidence="7">28M1</strain>
    </source>
</reference>
<evidence type="ECO:0000256" key="4">
    <source>
        <dbReference type="ARBA" id="ARBA00022777"/>
    </source>
</evidence>
<evidence type="ECO:0000313" key="7">
    <source>
        <dbReference type="EMBL" id="KAF3047701.1"/>
    </source>
</evidence>
<dbReference type="PROSITE" id="PS50011">
    <property type="entry name" value="PROTEIN_KINASE_DOM"/>
    <property type="match status" value="1"/>
</dbReference>
<dbReference type="InterPro" id="IPR011009">
    <property type="entry name" value="Kinase-like_dom_sf"/>
</dbReference>
<organism evidence="7 8">
    <name type="scientific">Didymella heteroderae</name>
    <dbReference type="NCBI Taxonomy" id="1769908"/>
    <lineage>
        <taxon>Eukaryota</taxon>
        <taxon>Fungi</taxon>
        <taxon>Dikarya</taxon>
        <taxon>Ascomycota</taxon>
        <taxon>Pezizomycotina</taxon>
        <taxon>Dothideomycetes</taxon>
        <taxon>Pleosporomycetidae</taxon>
        <taxon>Pleosporales</taxon>
        <taxon>Pleosporineae</taxon>
        <taxon>Didymellaceae</taxon>
        <taxon>Didymella</taxon>
    </lineage>
</organism>
<dbReference type="EMBL" id="SWKV01000002">
    <property type="protein sequence ID" value="KAF3047701.1"/>
    <property type="molecule type" value="Genomic_DNA"/>
</dbReference>
<proteinExistence type="predicted"/>
<dbReference type="Proteomes" id="UP000758155">
    <property type="component" value="Unassembled WGS sequence"/>
</dbReference>
<gene>
    <name evidence="7" type="ORF">E8E12_011439</name>
</gene>
<evidence type="ECO:0000259" key="6">
    <source>
        <dbReference type="PROSITE" id="PS50011"/>
    </source>
</evidence>
<dbReference type="EC" id="2.7.11.1" evidence="1"/>
<comment type="caution">
    <text evidence="7">The sequence shown here is derived from an EMBL/GenBank/DDBJ whole genome shotgun (WGS) entry which is preliminary data.</text>
</comment>
<evidence type="ECO:0000256" key="3">
    <source>
        <dbReference type="ARBA" id="ARBA00022741"/>
    </source>
</evidence>
<evidence type="ECO:0000256" key="2">
    <source>
        <dbReference type="ARBA" id="ARBA00022679"/>
    </source>
</evidence>
<keyword evidence="3" id="KW-0547">Nucleotide-binding</keyword>
<dbReference type="PROSITE" id="PS00108">
    <property type="entry name" value="PROTEIN_KINASE_ST"/>
    <property type="match status" value="1"/>
</dbReference>
<evidence type="ECO:0000256" key="1">
    <source>
        <dbReference type="ARBA" id="ARBA00012513"/>
    </source>
</evidence>
<evidence type="ECO:0000313" key="8">
    <source>
        <dbReference type="Proteomes" id="UP000758155"/>
    </source>
</evidence>
<keyword evidence="4" id="KW-0418">Kinase</keyword>
<dbReference type="InterPro" id="IPR050660">
    <property type="entry name" value="NEK_Ser/Thr_kinase"/>
</dbReference>
<dbReference type="PANTHER" id="PTHR43671:SF13">
    <property type="entry name" value="SERINE_THREONINE-PROTEIN KINASE NEK2"/>
    <property type="match status" value="1"/>
</dbReference>
<dbReference type="GO" id="GO:0004674">
    <property type="term" value="F:protein serine/threonine kinase activity"/>
    <property type="evidence" value="ECO:0007669"/>
    <property type="project" value="UniProtKB-EC"/>
</dbReference>
<dbReference type="InterPro" id="IPR008271">
    <property type="entry name" value="Ser/Thr_kinase_AS"/>
</dbReference>
<dbReference type="SUPFAM" id="SSF56112">
    <property type="entry name" value="Protein kinase-like (PK-like)"/>
    <property type="match status" value="1"/>
</dbReference>
<keyword evidence="5" id="KW-0067">ATP-binding</keyword>
<name>A0A9P5C564_9PLEO</name>
<keyword evidence="8" id="KW-1185">Reference proteome</keyword>
<dbReference type="PANTHER" id="PTHR43671">
    <property type="entry name" value="SERINE/THREONINE-PROTEIN KINASE NEK"/>
    <property type="match status" value="1"/>
</dbReference>
<dbReference type="GO" id="GO:0005524">
    <property type="term" value="F:ATP binding"/>
    <property type="evidence" value="ECO:0007669"/>
    <property type="project" value="UniProtKB-KW"/>
</dbReference>
<feature type="domain" description="Protein kinase" evidence="6">
    <location>
        <begin position="1"/>
        <end position="154"/>
    </location>
</feature>
<evidence type="ECO:0000256" key="5">
    <source>
        <dbReference type="ARBA" id="ARBA00022840"/>
    </source>
</evidence>
<keyword evidence="2" id="KW-0808">Transferase</keyword>
<dbReference type="Gene3D" id="1.10.510.10">
    <property type="entry name" value="Transferase(Phosphotransferase) domain 1"/>
    <property type="match status" value="1"/>
</dbReference>
<dbReference type="CDD" id="cd00180">
    <property type="entry name" value="PKc"/>
    <property type="match status" value="1"/>
</dbReference>
<accession>A0A9P5C564</accession>
<dbReference type="OrthoDB" id="310217at2759"/>
<dbReference type="AlphaFoldDB" id="A0A9P5C564"/>